<evidence type="ECO:0000313" key="5">
    <source>
        <dbReference type="EMBL" id="KYH27130.1"/>
    </source>
</evidence>
<dbReference type="Proteomes" id="UP000075321">
    <property type="component" value="Unassembled WGS sequence"/>
</dbReference>
<protein>
    <submittedName>
        <fullName evidence="5">Bifunctional 2',3'-cyclic nucleotide 2'-phosphodiesterase/3'-nucleotidase protein</fullName>
    </submittedName>
</protein>
<dbReference type="PRINTS" id="PR01607">
    <property type="entry name" value="APYRASEFAMLY"/>
</dbReference>
<dbReference type="Pfam" id="PF02872">
    <property type="entry name" value="5_nucleotid_C"/>
    <property type="match status" value="1"/>
</dbReference>
<dbReference type="SUPFAM" id="SSF55816">
    <property type="entry name" value="5'-nucleotidase (syn. UDP-sugar hydrolase), C-terminal domain"/>
    <property type="match status" value="1"/>
</dbReference>
<dbReference type="InterPro" id="IPR029052">
    <property type="entry name" value="Metallo-depent_PP-like"/>
</dbReference>
<dbReference type="Gene3D" id="3.60.21.10">
    <property type="match status" value="1"/>
</dbReference>
<dbReference type="PATRIC" id="fig|1008153.3.peg.1028"/>
<feature type="compositionally biased region" description="Basic and acidic residues" evidence="2">
    <location>
        <begin position="1"/>
        <end position="24"/>
    </location>
</feature>
<dbReference type="PANTHER" id="PTHR11575">
    <property type="entry name" value="5'-NUCLEOTIDASE-RELATED"/>
    <property type="match status" value="1"/>
</dbReference>
<keyword evidence="6" id="KW-1185">Reference proteome</keyword>
<dbReference type="SUPFAM" id="SSF56300">
    <property type="entry name" value="Metallo-dependent phosphatases"/>
    <property type="match status" value="1"/>
</dbReference>
<dbReference type="InterPro" id="IPR036907">
    <property type="entry name" value="5'-Nucleotdase_C_sf"/>
</dbReference>
<dbReference type="GO" id="GO:0009166">
    <property type="term" value="P:nucleotide catabolic process"/>
    <property type="evidence" value="ECO:0007669"/>
    <property type="project" value="InterPro"/>
</dbReference>
<evidence type="ECO:0000313" key="6">
    <source>
        <dbReference type="Proteomes" id="UP000075321"/>
    </source>
</evidence>
<dbReference type="GO" id="GO:0016787">
    <property type="term" value="F:hydrolase activity"/>
    <property type="evidence" value="ECO:0007669"/>
    <property type="project" value="InterPro"/>
</dbReference>
<feature type="domain" description="Calcineurin-like phosphoesterase" evidence="3">
    <location>
        <begin position="69"/>
        <end position="267"/>
    </location>
</feature>
<dbReference type="Gene3D" id="3.90.780.10">
    <property type="entry name" value="5'-Nucleotidase, C-terminal domain"/>
    <property type="match status" value="1"/>
</dbReference>
<dbReference type="OrthoDB" id="21342at2157"/>
<feature type="domain" description="5'-Nucleotidase C-terminal" evidence="4">
    <location>
        <begin position="338"/>
        <end position="491"/>
    </location>
</feature>
<sequence>MTDDCGRGHGEARRRGEPARERSTVRKRGRTTRRTMLAASAAGLAGTALAGRAGAQSEAETEGDTVTIVHDLHTHSGIGPLDGPNIARYRTVIDEQLAAHDDAVFLTSGDELGSSPISFFTKGTHNVAFMNELDIAAAGVGNHDFDYGVETATERFESSEFPWINSALSTQEGDPIPGTERWRTIEIGDLTLGVFNVVVRGFHNITDYPEAYEAGDPVEVSREMVETLEAEGADVIVLASHVAHDTHYEIAEAVDGLDAIFGSHSHITFDEAEVHEGTVISEIGYAYAHLGVMTLDSAGELVEWKRIDLDETVEPDPAFDARMRVQYADLHERLSREVGETAVELDADGTVTNGRESRLGNLITDAIRETVDAEIALQTAGRIRTDNTYGPGTLTTRDVLQVMPFTDTLMAFEATGQQIREALEGRIDYLPEDPFGARQRQQVGGLSYEWSGHDEPSVGEVYVAGEELDPEGLYTVGTTGYVKETALGYESFRDNEVLRETDAGLGPAVMEYVENRGRVAPRIEERILRVDADVGESTDVSLVDDDLVVRFEVPDRAESIHEGSFYALNREVERYPARRVERDGEEVEVAFDRAGWQSFAPAGREHRIRVFGGFEPDDAAYDYRDAEGDLRELPVTDAVERFVMKGLIGGD</sequence>
<dbReference type="InterPro" id="IPR006179">
    <property type="entry name" value="5_nucleotidase/apyrase"/>
</dbReference>
<feature type="region of interest" description="Disordered" evidence="2">
    <location>
        <begin position="1"/>
        <end position="32"/>
    </location>
</feature>
<dbReference type="RefSeq" id="WP_066380254.1">
    <property type="nucleotide sequence ID" value="NZ_LTAZ01000003.1"/>
</dbReference>
<organism evidence="5 6">
    <name type="scientific">Halalkalicoccus paucihalophilus</name>
    <dbReference type="NCBI Taxonomy" id="1008153"/>
    <lineage>
        <taxon>Archaea</taxon>
        <taxon>Methanobacteriati</taxon>
        <taxon>Methanobacteriota</taxon>
        <taxon>Stenosarchaea group</taxon>
        <taxon>Halobacteria</taxon>
        <taxon>Halobacteriales</taxon>
        <taxon>Halococcaceae</taxon>
        <taxon>Halalkalicoccus</taxon>
    </lineage>
</organism>
<dbReference type="PANTHER" id="PTHR11575:SF24">
    <property type="entry name" value="5'-NUCLEOTIDASE"/>
    <property type="match status" value="1"/>
</dbReference>
<dbReference type="PROSITE" id="PS51318">
    <property type="entry name" value="TAT"/>
    <property type="match status" value="1"/>
</dbReference>
<evidence type="ECO:0000256" key="2">
    <source>
        <dbReference type="SAM" id="MobiDB-lite"/>
    </source>
</evidence>
<evidence type="ECO:0000256" key="1">
    <source>
        <dbReference type="ARBA" id="ARBA00022729"/>
    </source>
</evidence>
<reference evidence="5 6" key="1">
    <citation type="submission" date="2016-02" db="EMBL/GenBank/DDBJ databases">
        <title>Genome sequence of Halalkalicoccus paucihalophilus DSM 24557.</title>
        <authorList>
            <person name="Poehlein A."/>
            <person name="Daniel R."/>
        </authorList>
    </citation>
    <scope>NUCLEOTIDE SEQUENCE [LARGE SCALE GENOMIC DNA]</scope>
    <source>
        <strain evidence="5 6">DSM 24557</strain>
    </source>
</reference>
<dbReference type="InterPro" id="IPR008334">
    <property type="entry name" value="5'-Nucleotdase_C"/>
</dbReference>
<evidence type="ECO:0000259" key="4">
    <source>
        <dbReference type="Pfam" id="PF02872"/>
    </source>
</evidence>
<dbReference type="EMBL" id="LTAZ01000003">
    <property type="protein sequence ID" value="KYH27130.1"/>
    <property type="molecule type" value="Genomic_DNA"/>
</dbReference>
<comment type="caution">
    <text evidence="5">The sequence shown here is derived from an EMBL/GenBank/DDBJ whole genome shotgun (WGS) entry which is preliminary data.</text>
</comment>
<keyword evidence="1" id="KW-0732">Signal</keyword>
<proteinExistence type="predicted"/>
<name>A0A151AHZ6_9EURY</name>
<dbReference type="InterPro" id="IPR006311">
    <property type="entry name" value="TAT_signal"/>
</dbReference>
<evidence type="ECO:0000259" key="3">
    <source>
        <dbReference type="Pfam" id="PF00149"/>
    </source>
</evidence>
<dbReference type="AlphaFoldDB" id="A0A151AHZ6"/>
<dbReference type="InterPro" id="IPR004843">
    <property type="entry name" value="Calcineurin-like_PHP"/>
</dbReference>
<dbReference type="Pfam" id="PF00149">
    <property type="entry name" value="Metallophos"/>
    <property type="match status" value="1"/>
</dbReference>
<gene>
    <name evidence="5" type="ORF">HAPAU_10200</name>
</gene>
<accession>A0A151AHZ6</accession>